<dbReference type="Gene3D" id="3.40.50.150">
    <property type="entry name" value="Vaccinia Virus protein VP39"/>
    <property type="match status" value="1"/>
</dbReference>
<accession>A0A9X2KMK0</accession>
<dbReference type="InterPro" id="IPR036390">
    <property type="entry name" value="WH_DNA-bd_sf"/>
</dbReference>
<dbReference type="GO" id="GO:0008171">
    <property type="term" value="F:O-methyltransferase activity"/>
    <property type="evidence" value="ECO:0007669"/>
    <property type="project" value="InterPro"/>
</dbReference>
<keyword evidence="2" id="KW-0808">Transferase</keyword>
<dbReference type="Pfam" id="PF08100">
    <property type="entry name" value="Dimerisation"/>
    <property type="match status" value="1"/>
</dbReference>
<dbReference type="GO" id="GO:0032259">
    <property type="term" value="P:methylation"/>
    <property type="evidence" value="ECO:0007669"/>
    <property type="project" value="UniProtKB-KW"/>
</dbReference>
<gene>
    <name evidence="6" type="ORF">NBM05_15040</name>
</gene>
<proteinExistence type="predicted"/>
<name>A0A9X2KMK0_9MICC</name>
<dbReference type="PROSITE" id="PS51683">
    <property type="entry name" value="SAM_OMT_II"/>
    <property type="match status" value="1"/>
</dbReference>
<evidence type="ECO:0000259" key="4">
    <source>
        <dbReference type="Pfam" id="PF00891"/>
    </source>
</evidence>
<dbReference type="AlphaFoldDB" id="A0A9X2KMK0"/>
<evidence type="ECO:0000259" key="5">
    <source>
        <dbReference type="Pfam" id="PF08100"/>
    </source>
</evidence>
<reference evidence="6" key="1">
    <citation type="submission" date="2022-06" db="EMBL/GenBank/DDBJ databases">
        <title>Rothia sp. isolated from sandalwood seedling.</title>
        <authorList>
            <person name="Tuikhar N."/>
            <person name="Kirdat K."/>
            <person name="Thorat V."/>
            <person name="Swetha P."/>
            <person name="Padma S."/>
            <person name="Sundararaj R."/>
            <person name="Yadav A."/>
        </authorList>
    </citation>
    <scope>NUCLEOTIDE SEQUENCE</scope>
    <source>
        <strain evidence="6">AR01</strain>
    </source>
</reference>
<evidence type="ECO:0000256" key="2">
    <source>
        <dbReference type="ARBA" id="ARBA00022679"/>
    </source>
</evidence>
<dbReference type="EMBL" id="JANAFB010000073">
    <property type="protein sequence ID" value="MCP3427286.1"/>
    <property type="molecule type" value="Genomic_DNA"/>
</dbReference>
<dbReference type="SUPFAM" id="SSF46785">
    <property type="entry name" value="Winged helix' DNA-binding domain"/>
    <property type="match status" value="1"/>
</dbReference>
<dbReference type="InterPro" id="IPR001077">
    <property type="entry name" value="COMT_C"/>
</dbReference>
<evidence type="ECO:0000313" key="7">
    <source>
        <dbReference type="Proteomes" id="UP001139502"/>
    </source>
</evidence>
<feature type="domain" description="O-methyltransferase C-terminal" evidence="4">
    <location>
        <begin position="126"/>
        <end position="278"/>
    </location>
</feature>
<dbReference type="InterPro" id="IPR036388">
    <property type="entry name" value="WH-like_DNA-bd_sf"/>
</dbReference>
<comment type="caution">
    <text evidence="6">The sequence shown here is derived from an EMBL/GenBank/DDBJ whole genome shotgun (WGS) entry which is preliminary data.</text>
</comment>
<dbReference type="Gene3D" id="1.10.10.10">
    <property type="entry name" value="Winged helix-like DNA-binding domain superfamily/Winged helix DNA-binding domain"/>
    <property type="match status" value="1"/>
</dbReference>
<keyword evidence="1 6" id="KW-0489">Methyltransferase</keyword>
<dbReference type="InterPro" id="IPR029063">
    <property type="entry name" value="SAM-dependent_MTases_sf"/>
</dbReference>
<evidence type="ECO:0000313" key="6">
    <source>
        <dbReference type="EMBL" id="MCP3427286.1"/>
    </source>
</evidence>
<protein>
    <submittedName>
        <fullName evidence="6">Polyketide biosynthesis methyltransferase</fullName>
    </submittedName>
</protein>
<dbReference type="RefSeq" id="WP_254169116.1">
    <property type="nucleotide sequence ID" value="NZ_JANAFB010000073.1"/>
</dbReference>
<evidence type="ECO:0000256" key="1">
    <source>
        <dbReference type="ARBA" id="ARBA00022603"/>
    </source>
</evidence>
<feature type="domain" description="O-methyltransferase dimerisation" evidence="5">
    <location>
        <begin position="11"/>
        <end position="86"/>
    </location>
</feature>
<dbReference type="InterPro" id="IPR016461">
    <property type="entry name" value="COMT-like"/>
</dbReference>
<keyword evidence="3" id="KW-0949">S-adenosyl-L-methionine</keyword>
<organism evidence="6 7">
    <name type="scientific">Rothia santali</name>
    <dbReference type="NCBI Taxonomy" id="2949643"/>
    <lineage>
        <taxon>Bacteria</taxon>
        <taxon>Bacillati</taxon>
        <taxon>Actinomycetota</taxon>
        <taxon>Actinomycetes</taxon>
        <taxon>Micrococcales</taxon>
        <taxon>Micrococcaceae</taxon>
        <taxon>Rothia</taxon>
    </lineage>
</organism>
<sequence>MNSPSPQRIVDLAVGFMGTQQLAAASRIGLFAALAEGPLPLPELARATGRAERQVGILAAAMHGLGLLERGAGGYALAPDAAAYLSGAGGLNLSPFIRFLGGISYRQWLGYGETVDADRPGTLDLDEAGWAEFLDGVMTYNALHAEQFAAALDFSPYRSALDFGGLAAGFSLAAMAQNPELSTRFVYAPDFADSVRAAVAEAGVEDRASVEEGATETTEPGGEHDLVLLTHVLHRFDAEANRAILRAARAAAAPGAALMLIDFFLDAEGPQRPLDALHAGEYFNIDGTVVYPEGEVRGWLEETGWRPGRLVELPGSPRVLLAEAA</sequence>
<keyword evidence="7" id="KW-1185">Reference proteome</keyword>
<dbReference type="Pfam" id="PF00891">
    <property type="entry name" value="Methyltransf_2"/>
    <property type="match status" value="1"/>
</dbReference>
<dbReference type="GO" id="GO:0046983">
    <property type="term" value="F:protein dimerization activity"/>
    <property type="evidence" value="ECO:0007669"/>
    <property type="project" value="InterPro"/>
</dbReference>
<dbReference type="Proteomes" id="UP001139502">
    <property type="component" value="Unassembled WGS sequence"/>
</dbReference>
<dbReference type="InterPro" id="IPR012967">
    <property type="entry name" value="COMT_dimerisation"/>
</dbReference>
<dbReference type="SUPFAM" id="SSF53335">
    <property type="entry name" value="S-adenosyl-L-methionine-dependent methyltransferases"/>
    <property type="match status" value="1"/>
</dbReference>
<evidence type="ECO:0000256" key="3">
    <source>
        <dbReference type="ARBA" id="ARBA00022691"/>
    </source>
</evidence>